<evidence type="ECO:0008006" key="2">
    <source>
        <dbReference type="Google" id="ProtNLM"/>
    </source>
</evidence>
<accession>X0VWI6</accession>
<sequence length="255" mass="29284">HVLTRAKKNVVAYFPAPAPKKRKKGRPGKYGKKLKLMKLFDSKAKAYKFQTTEAAVYNRRERVRYLTLDLLWKPTKGMLRFILVESSRGRMILISSDPKLDPITAIELYCRRVTIETMFDTLKNTLGAMGYHFWSQYLDPASRRPKKNDKTRRRSEDMDKTRHTLVAIEKFVNVQLLALGTPQLIAKKYPAQVKAKTNCWLRTVSANTPSEFVTRIALSKIIASKLYGFGKDWITQIIRQKQNSPPGTGVYKDAA</sequence>
<dbReference type="AlphaFoldDB" id="X0VWI6"/>
<gene>
    <name evidence="1" type="ORF">S01H1_53266</name>
</gene>
<evidence type="ECO:0000313" key="1">
    <source>
        <dbReference type="EMBL" id="GAG22794.1"/>
    </source>
</evidence>
<proteinExistence type="predicted"/>
<feature type="non-terminal residue" evidence="1">
    <location>
        <position position="1"/>
    </location>
</feature>
<name>X0VWI6_9ZZZZ</name>
<dbReference type="EMBL" id="BARS01034486">
    <property type="protein sequence ID" value="GAG22794.1"/>
    <property type="molecule type" value="Genomic_DNA"/>
</dbReference>
<reference evidence="1" key="1">
    <citation type="journal article" date="2014" name="Front. Microbiol.">
        <title>High frequency of phylogenetically diverse reductive dehalogenase-homologous genes in deep subseafloor sedimentary metagenomes.</title>
        <authorList>
            <person name="Kawai M."/>
            <person name="Futagami T."/>
            <person name="Toyoda A."/>
            <person name="Takaki Y."/>
            <person name="Nishi S."/>
            <person name="Hori S."/>
            <person name="Arai W."/>
            <person name="Tsubouchi T."/>
            <person name="Morono Y."/>
            <person name="Uchiyama I."/>
            <person name="Ito T."/>
            <person name="Fujiyama A."/>
            <person name="Inagaki F."/>
            <person name="Takami H."/>
        </authorList>
    </citation>
    <scope>NUCLEOTIDE SEQUENCE</scope>
    <source>
        <strain evidence="1">Expedition CK06-06</strain>
    </source>
</reference>
<protein>
    <recommendedName>
        <fullName evidence="2">Transposase IS4-like domain-containing protein</fullName>
    </recommendedName>
</protein>
<comment type="caution">
    <text evidence="1">The sequence shown here is derived from an EMBL/GenBank/DDBJ whole genome shotgun (WGS) entry which is preliminary data.</text>
</comment>
<organism evidence="1">
    <name type="scientific">marine sediment metagenome</name>
    <dbReference type="NCBI Taxonomy" id="412755"/>
    <lineage>
        <taxon>unclassified sequences</taxon>
        <taxon>metagenomes</taxon>
        <taxon>ecological metagenomes</taxon>
    </lineage>
</organism>